<dbReference type="InterPro" id="IPR010330">
    <property type="entry name" value="CoiA_nuc"/>
</dbReference>
<organism evidence="4 5">
    <name type="scientific">Piscibacillus salipiscarius</name>
    <dbReference type="NCBI Taxonomy" id="299480"/>
    <lineage>
        <taxon>Bacteria</taxon>
        <taxon>Bacillati</taxon>
        <taxon>Bacillota</taxon>
        <taxon>Bacilli</taxon>
        <taxon>Bacillales</taxon>
        <taxon>Bacillaceae</taxon>
        <taxon>Piscibacillus</taxon>
    </lineage>
</organism>
<proteinExistence type="predicted"/>
<dbReference type="Pfam" id="PF25164">
    <property type="entry name" value="CoiA_N"/>
    <property type="match status" value="1"/>
</dbReference>
<accession>A0ABW5QBL6</accession>
<keyword evidence="5" id="KW-1185">Reference proteome</keyword>
<comment type="caution">
    <text evidence="4">The sequence shown here is derived from an EMBL/GenBank/DDBJ whole genome shotgun (WGS) entry which is preliminary data.</text>
</comment>
<dbReference type="Proteomes" id="UP001597452">
    <property type="component" value="Unassembled WGS sequence"/>
</dbReference>
<evidence type="ECO:0000259" key="2">
    <source>
        <dbReference type="Pfam" id="PF25164"/>
    </source>
</evidence>
<dbReference type="RefSeq" id="WP_377329254.1">
    <property type="nucleotide sequence ID" value="NZ_JBHUMZ010000024.1"/>
</dbReference>
<evidence type="ECO:0000259" key="3">
    <source>
        <dbReference type="Pfam" id="PF25166"/>
    </source>
</evidence>
<dbReference type="Pfam" id="PF06054">
    <property type="entry name" value="CoiA_nuc"/>
    <property type="match status" value="1"/>
</dbReference>
<evidence type="ECO:0000259" key="1">
    <source>
        <dbReference type="Pfam" id="PF06054"/>
    </source>
</evidence>
<evidence type="ECO:0000313" key="5">
    <source>
        <dbReference type="Proteomes" id="UP001597452"/>
    </source>
</evidence>
<reference evidence="5" key="1">
    <citation type="journal article" date="2019" name="Int. J. Syst. Evol. Microbiol.">
        <title>The Global Catalogue of Microorganisms (GCM) 10K type strain sequencing project: providing services to taxonomists for standard genome sequencing and annotation.</title>
        <authorList>
            <consortium name="The Broad Institute Genomics Platform"/>
            <consortium name="The Broad Institute Genome Sequencing Center for Infectious Disease"/>
            <person name="Wu L."/>
            <person name="Ma J."/>
        </authorList>
    </citation>
    <scope>NUCLEOTIDE SEQUENCE [LARGE SCALE GENOMIC DNA]</scope>
    <source>
        <strain evidence="5">TISTR 1571</strain>
    </source>
</reference>
<dbReference type="InterPro" id="IPR057252">
    <property type="entry name" value="CoiA_C"/>
</dbReference>
<dbReference type="PIRSF" id="PIRSF007487">
    <property type="entry name" value="Competence-induced_CoiA_bac"/>
    <property type="match status" value="1"/>
</dbReference>
<dbReference type="Pfam" id="PF25166">
    <property type="entry name" value="CoiA_C"/>
    <property type="match status" value="1"/>
</dbReference>
<dbReference type="InterPro" id="IPR057253">
    <property type="entry name" value="CoiA-like_N"/>
</dbReference>
<name>A0ABW5QBL6_9BACI</name>
<gene>
    <name evidence="4" type="ORF">ACFSW4_10900</name>
</gene>
<feature type="domain" description="Competence protein CoiA-like N-terminal" evidence="2">
    <location>
        <begin position="16"/>
        <end position="61"/>
    </location>
</feature>
<evidence type="ECO:0000313" key="4">
    <source>
        <dbReference type="EMBL" id="MFD2639376.1"/>
    </source>
</evidence>
<dbReference type="EMBL" id="JBHUMZ010000024">
    <property type="protein sequence ID" value="MFD2639376.1"/>
    <property type="molecule type" value="Genomic_DNA"/>
</dbReference>
<sequence length="384" mass="45001">MLKALNSNGQEILAYNKSKQELNVIRQHPHYCPECQQKVVLKAGQVVIPHFAHIKRVQCSHQGESQTHLEGKIKLYNWCIKQGLYAKLEHIIPSIDQRVDVLVKLGGKWAAIEFQCSPISTTDLLDRTLGLASRNVYPFWIFGPKYLGDHKYDLYWNTTLRSAVMYHQNTNQHQLFFFDPKTNRMTVATHLFNAKGKAVSSLKHLPLNSLTWHMLFEPVQIQKSYYLQKWIKEKRNFRIGPTRYLSKYDEPFMKQLYLLGLHPQNLPSCVYLPVQNSYRLLLPDYVWQSQIILYLNQIKVTQTVLIDHLLRLVKPYFGNTVTSIYPGRSMHPLIEYLSLLCQLGYLKKHSASKYEKIRGFTFYQSLDRALEGDKELLHKLFKFL</sequence>
<dbReference type="InterPro" id="IPR021176">
    <property type="entry name" value="Competence-induced_CoiA"/>
</dbReference>
<protein>
    <submittedName>
        <fullName evidence="4">Competence protein CoiA</fullName>
    </submittedName>
</protein>
<feature type="domain" description="Competence protein CoiA C-terminal" evidence="3">
    <location>
        <begin position="229"/>
        <end position="369"/>
    </location>
</feature>
<feature type="domain" description="Competence protein CoiA nuclease-like" evidence="1">
    <location>
        <begin position="64"/>
        <end position="218"/>
    </location>
</feature>